<dbReference type="AlphaFoldDB" id="A0A7C4MKQ8"/>
<evidence type="ECO:0000256" key="4">
    <source>
        <dbReference type="ARBA" id="ARBA00006047"/>
    </source>
</evidence>
<evidence type="ECO:0000256" key="10">
    <source>
        <dbReference type="ARBA" id="ARBA00023277"/>
    </source>
</evidence>
<keyword evidence="7 13" id="KW-0328">Glycosyltransferase</keyword>
<comment type="function">
    <text evidence="11">Phosphorylase is an important allosteric enzyme in carbohydrate metabolism. Enzymes from different sources differ in their regulatory mechanisms and in their natural substrates. However, all known phosphorylases share catalytic and structural properties.</text>
</comment>
<organism evidence="14">
    <name type="scientific">Desulfatirhabdium butyrativorans</name>
    <dbReference type="NCBI Taxonomy" id="340467"/>
    <lineage>
        <taxon>Bacteria</taxon>
        <taxon>Pseudomonadati</taxon>
        <taxon>Thermodesulfobacteriota</taxon>
        <taxon>Desulfobacteria</taxon>
        <taxon>Desulfobacterales</taxon>
        <taxon>Desulfatirhabdiaceae</taxon>
        <taxon>Desulfatirhabdium</taxon>
    </lineage>
</organism>
<dbReference type="PIRSF" id="PIRSF000460">
    <property type="entry name" value="Pprylas_GlgP"/>
    <property type="match status" value="1"/>
</dbReference>
<reference evidence="14" key="1">
    <citation type="journal article" date="2020" name="mSystems">
        <title>Genome- and Community-Level Interaction Insights into Carbon Utilization and Element Cycling Functions of Hydrothermarchaeota in Hydrothermal Sediment.</title>
        <authorList>
            <person name="Zhou Z."/>
            <person name="Liu Y."/>
            <person name="Xu W."/>
            <person name="Pan J."/>
            <person name="Luo Z.H."/>
            <person name="Li M."/>
        </authorList>
    </citation>
    <scope>NUCLEOTIDE SEQUENCE [LARGE SCALE GENOMIC DNA]</scope>
    <source>
        <strain evidence="14">SpSt-477</strain>
    </source>
</reference>
<keyword evidence="10 13" id="KW-0119">Carbohydrate metabolism</keyword>
<comment type="catalytic activity">
    <reaction evidence="1 13">
        <text>[(1-&gt;4)-alpha-D-glucosyl](n) + phosphate = [(1-&gt;4)-alpha-D-glucosyl](n-1) + alpha-D-glucose 1-phosphate</text>
        <dbReference type="Rhea" id="RHEA:41732"/>
        <dbReference type="Rhea" id="RHEA-COMP:9584"/>
        <dbReference type="Rhea" id="RHEA-COMP:9586"/>
        <dbReference type="ChEBI" id="CHEBI:15444"/>
        <dbReference type="ChEBI" id="CHEBI:43474"/>
        <dbReference type="ChEBI" id="CHEBI:58601"/>
        <dbReference type="EC" id="2.4.1.1"/>
    </reaction>
</comment>
<comment type="similarity">
    <text evidence="4 13">Belongs to the glycogen phosphorylase family.</text>
</comment>
<proteinExistence type="inferred from homology"/>
<dbReference type="GO" id="GO:0030170">
    <property type="term" value="F:pyridoxal phosphate binding"/>
    <property type="evidence" value="ECO:0007669"/>
    <property type="project" value="InterPro"/>
</dbReference>
<keyword evidence="6" id="KW-0021">Allosteric enzyme</keyword>
<keyword evidence="8 13" id="KW-0808">Transferase</keyword>
<comment type="function">
    <text evidence="13">Allosteric enzyme that catalyzes the rate-limiting step in glycogen catabolism, the phosphorolytic cleavage of glycogen to produce glucose-1-phosphate, and plays a central role in maintaining cellular and organismal glucose homeostasis.</text>
</comment>
<evidence type="ECO:0000256" key="3">
    <source>
        <dbReference type="ARBA" id="ARBA00004496"/>
    </source>
</evidence>
<dbReference type="InterPro" id="IPR035090">
    <property type="entry name" value="Pyridoxal_P_attach_site"/>
</dbReference>
<keyword evidence="9 12" id="KW-0663">Pyridoxal phosphate</keyword>
<evidence type="ECO:0000256" key="9">
    <source>
        <dbReference type="ARBA" id="ARBA00022898"/>
    </source>
</evidence>
<feature type="modified residue" description="N6-(pyridoxal phosphate)lysine" evidence="12">
    <location>
        <position position="667"/>
    </location>
</feature>
<dbReference type="Pfam" id="PF00343">
    <property type="entry name" value="Phosphorylase"/>
    <property type="match status" value="1"/>
</dbReference>
<dbReference type="InterPro" id="IPR011833">
    <property type="entry name" value="Glycg_phsphrylas"/>
</dbReference>
<dbReference type="EC" id="2.4.1.1" evidence="13"/>
<sequence length="827" mass="94108">MKGCAGTTALKNDADSLRRAICRHIRYDLGKRLEDATIQDAFYALTHSVRDRLIEGMIATQNRYEKRCAKKVYYLSMEFLIGRLLESDMINLGIYDACSKALAAIGFRIDEVIQQGPDAALGNGGLGRLAACFLDSMATLGIAGFGYGIFYEYGLFRQDIENGYQKEKPDRWISEAGPLTLARPEEHCIIPLYGRIEHGQDLFGNYNPMWLDWKVIIGVPHDIPIVGYGGKTVNYLRLYSAQSSAEFDIQIFNTGDYFKAVEQKIGSENISKILYPSDTIETGRELRLIQEYFLVACSLRDIIRKHQQLHSSLEHLHEHVQIQMNDTHPALAVAELMRILVDEQAMDWDKAWDITKATLAYTNHTLLAEALEKWPVSIFESVLPRHLQIIYEINHRFLSEVAVRWPQDNERLRRMSLIEEGPVKQVRMAHLAMIGSHSTNGVSALHSELLKVSVASDFHDMFPDRFNNKTNGITQRRWLLKANPLLAELIHQTIGDGWITDLDRLKGLEPYAVDSGFQERFAQVKYKNKLRLQKIIYDTTRIAVDPFSIFDIQAKRIHEYKRQMLNVLHVIHQYLSMVEDGRAPKHPKTYIFAGKAAPGYWAAKQIIKLIHNVADAINQDPRVEDMIKVVFVPDYRVSLAEMLIPAADISEQISTAGKEASGTGNMKFALNGAVTIGTLDGANIELREEIGSENLYIFGLTADEIHDQMCSGSYNPVDIYMNNDSIRRVLDALWGNRFAPREPGLFQWIYYHILEKGDEYRHLADFPSYVQAQEAILNDYGAPSEWWKKTILNVARIGKFSSDRTILEYARDIWRVSPVLEADGAKA</sequence>
<comment type="caution">
    <text evidence="14">The sequence shown here is derived from an EMBL/GenBank/DDBJ whole genome shotgun (WGS) entry which is preliminary data.</text>
</comment>
<dbReference type="InterPro" id="IPR000811">
    <property type="entry name" value="Glyco_trans_35"/>
</dbReference>
<keyword evidence="5" id="KW-0963">Cytoplasm</keyword>
<dbReference type="PROSITE" id="PS00102">
    <property type="entry name" value="PHOSPHORYLASE"/>
    <property type="match status" value="1"/>
</dbReference>
<evidence type="ECO:0000256" key="13">
    <source>
        <dbReference type="RuleBase" id="RU000587"/>
    </source>
</evidence>
<dbReference type="PANTHER" id="PTHR11468:SF3">
    <property type="entry name" value="GLYCOGEN PHOSPHORYLASE, LIVER FORM"/>
    <property type="match status" value="1"/>
</dbReference>
<comment type="subcellular location">
    <subcellularLocation>
        <location evidence="3">Cytoplasm</location>
    </subcellularLocation>
</comment>
<dbReference type="GO" id="GO:0005737">
    <property type="term" value="C:cytoplasm"/>
    <property type="evidence" value="ECO:0007669"/>
    <property type="project" value="UniProtKB-SubCell"/>
</dbReference>
<dbReference type="FunFam" id="3.40.50.2000:FF:000153">
    <property type="entry name" value="Alpha-1,4 glucan phosphorylase"/>
    <property type="match status" value="1"/>
</dbReference>
<evidence type="ECO:0000256" key="1">
    <source>
        <dbReference type="ARBA" id="ARBA00001275"/>
    </source>
</evidence>
<evidence type="ECO:0000256" key="2">
    <source>
        <dbReference type="ARBA" id="ARBA00001933"/>
    </source>
</evidence>
<dbReference type="EMBL" id="DSUH01000058">
    <property type="protein sequence ID" value="HGU31730.1"/>
    <property type="molecule type" value="Genomic_DNA"/>
</dbReference>
<dbReference type="NCBIfam" id="TIGR02093">
    <property type="entry name" value="P_ylase"/>
    <property type="match status" value="1"/>
</dbReference>
<protein>
    <recommendedName>
        <fullName evidence="13">Alpha-1,4 glucan phosphorylase</fullName>
        <ecNumber evidence="13">2.4.1.1</ecNumber>
    </recommendedName>
</protein>
<evidence type="ECO:0000256" key="7">
    <source>
        <dbReference type="ARBA" id="ARBA00022676"/>
    </source>
</evidence>
<evidence type="ECO:0000256" key="8">
    <source>
        <dbReference type="ARBA" id="ARBA00022679"/>
    </source>
</evidence>
<dbReference type="FunFam" id="3.40.50.2000:FF:000003">
    <property type="entry name" value="Alpha-1,4 glucan phosphorylase"/>
    <property type="match status" value="1"/>
</dbReference>
<dbReference type="GO" id="GO:0005980">
    <property type="term" value="P:glycogen catabolic process"/>
    <property type="evidence" value="ECO:0007669"/>
    <property type="project" value="TreeGrafter"/>
</dbReference>
<dbReference type="GO" id="GO:0008184">
    <property type="term" value="F:glycogen phosphorylase activity"/>
    <property type="evidence" value="ECO:0007669"/>
    <property type="project" value="InterPro"/>
</dbReference>
<evidence type="ECO:0000313" key="14">
    <source>
        <dbReference type="EMBL" id="HGU31730.1"/>
    </source>
</evidence>
<evidence type="ECO:0000256" key="11">
    <source>
        <dbReference type="ARBA" id="ARBA00025174"/>
    </source>
</evidence>
<accession>A0A7C4MKQ8</accession>
<comment type="cofactor">
    <cofactor evidence="2 13">
        <name>pyridoxal 5'-phosphate</name>
        <dbReference type="ChEBI" id="CHEBI:597326"/>
    </cofactor>
</comment>
<dbReference type="Gene3D" id="3.40.50.2000">
    <property type="entry name" value="Glycogen Phosphorylase B"/>
    <property type="match status" value="2"/>
</dbReference>
<evidence type="ECO:0000256" key="5">
    <source>
        <dbReference type="ARBA" id="ARBA00022490"/>
    </source>
</evidence>
<dbReference type="PANTHER" id="PTHR11468">
    <property type="entry name" value="GLYCOGEN PHOSPHORYLASE"/>
    <property type="match status" value="1"/>
</dbReference>
<name>A0A7C4MKQ8_9BACT</name>
<dbReference type="SUPFAM" id="SSF53756">
    <property type="entry name" value="UDP-Glycosyltransferase/glycogen phosphorylase"/>
    <property type="match status" value="1"/>
</dbReference>
<evidence type="ECO:0000256" key="12">
    <source>
        <dbReference type="PIRSR" id="PIRSR000460-1"/>
    </source>
</evidence>
<gene>
    <name evidence="14" type="ORF">ENS29_02615</name>
</gene>
<dbReference type="CDD" id="cd04300">
    <property type="entry name" value="GT35_Glycogen_Phosphorylase"/>
    <property type="match status" value="1"/>
</dbReference>
<evidence type="ECO:0000256" key="6">
    <source>
        <dbReference type="ARBA" id="ARBA00022533"/>
    </source>
</evidence>